<keyword evidence="2" id="KW-0238">DNA-binding</keyword>
<dbReference type="SUPFAM" id="SSF57959">
    <property type="entry name" value="Leucine zipper domain"/>
    <property type="match status" value="1"/>
</dbReference>
<dbReference type="Gene3D" id="1.20.5.170">
    <property type="match status" value="1"/>
</dbReference>
<evidence type="ECO:0000256" key="2">
    <source>
        <dbReference type="ARBA" id="ARBA00023125"/>
    </source>
</evidence>
<dbReference type="PROSITE" id="PS50217">
    <property type="entry name" value="BZIP"/>
    <property type="match status" value="1"/>
</dbReference>
<evidence type="ECO:0000313" key="6">
    <source>
        <dbReference type="EMBL" id="CAC5408874.1"/>
    </source>
</evidence>
<evidence type="ECO:0000313" key="7">
    <source>
        <dbReference type="Proteomes" id="UP000507470"/>
    </source>
</evidence>
<dbReference type="InterPro" id="IPR004827">
    <property type="entry name" value="bZIP"/>
</dbReference>
<feature type="region of interest" description="Disordered" evidence="4">
    <location>
        <begin position="1"/>
        <end position="27"/>
    </location>
</feature>
<feature type="domain" description="BZIP" evidence="5">
    <location>
        <begin position="70"/>
        <end position="133"/>
    </location>
</feature>
<evidence type="ECO:0000256" key="4">
    <source>
        <dbReference type="SAM" id="MobiDB-lite"/>
    </source>
</evidence>
<keyword evidence="1" id="KW-0805">Transcription regulation</keyword>
<dbReference type="GO" id="GO:0005634">
    <property type="term" value="C:nucleus"/>
    <property type="evidence" value="ECO:0007669"/>
    <property type="project" value="TreeGrafter"/>
</dbReference>
<dbReference type="PROSITE" id="PS00036">
    <property type="entry name" value="BZIP_BASIC"/>
    <property type="match status" value="1"/>
</dbReference>
<protein>
    <recommendedName>
        <fullName evidence="5">BZIP domain-containing protein</fullName>
    </recommendedName>
</protein>
<proteinExistence type="predicted"/>
<dbReference type="GO" id="GO:0000981">
    <property type="term" value="F:DNA-binding transcription factor activity, RNA polymerase II-specific"/>
    <property type="evidence" value="ECO:0007669"/>
    <property type="project" value="TreeGrafter"/>
</dbReference>
<dbReference type="Proteomes" id="UP000507470">
    <property type="component" value="Unassembled WGS sequence"/>
</dbReference>
<dbReference type="AlphaFoldDB" id="A0A6J8DNZ4"/>
<keyword evidence="7" id="KW-1185">Reference proteome</keyword>
<evidence type="ECO:0000259" key="5">
    <source>
        <dbReference type="PROSITE" id="PS50217"/>
    </source>
</evidence>
<accession>A0A6J8DNZ4</accession>
<gene>
    <name evidence="6" type="ORF">MCOR_42223</name>
</gene>
<dbReference type="SMART" id="SM00338">
    <property type="entry name" value="BRLZ"/>
    <property type="match status" value="1"/>
</dbReference>
<dbReference type="Pfam" id="PF07716">
    <property type="entry name" value="bZIP_2"/>
    <property type="match status" value="1"/>
</dbReference>
<dbReference type="PANTHER" id="PTHR23351">
    <property type="entry name" value="FOS TRANSCRIPTION FACTOR-RELATED"/>
    <property type="match status" value="1"/>
</dbReference>
<feature type="region of interest" description="Disordered" evidence="4">
    <location>
        <begin position="62"/>
        <end position="88"/>
    </location>
</feature>
<keyword evidence="3" id="KW-0804">Transcription</keyword>
<feature type="compositionally biased region" description="Basic and acidic residues" evidence="4">
    <location>
        <begin position="62"/>
        <end position="81"/>
    </location>
</feature>
<organism evidence="6 7">
    <name type="scientific">Mytilus coruscus</name>
    <name type="common">Sea mussel</name>
    <dbReference type="NCBI Taxonomy" id="42192"/>
    <lineage>
        <taxon>Eukaryota</taxon>
        <taxon>Metazoa</taxon>
        <taxon>Spiralia</taxon>
        <taxon>Lophotrochozoa</taxon>
        <taxon>Mollusca</taxon>
        <taxon>Bivalvia</taxon>
        <taxon>Autobranchia</taxon>
        <taxon>Pteriomorphia</taxon>
        <taxon>Mytilida</taxon>
        <taxon>Mytiloidea</taxon>
        <taxon>Mytilidae</taxon>
        <taxon>Mytilinae</taxon>
        <taxon>Mytilus</taxon>
    </lineage>
</organism>
<dbReference type="GO" id="GO:0000978">
    <property type="term" value="F:RNA polymerase II cis-regulatory region sequence-specific DNA binding"/>
    <property type="evidence" value="ECO:0007669"/>
    <property type="project" value="TreeGrafter"/>
</dbReference>
<dbReference type="EMBL" id="CACVKT020007610">
    <property type="protein sequence ID" value="CAC5408874.1"/>
    <property type="molecule type" value="Genomic_DNA"/>
</dbReference>
<reference evidence="6 7" key="1">
    <citation type="submission" date="2020-06" db="EMBL/GenBank/DDBJ databases">
        <authorList>
            <person name="Li R."/>
            <person name="Bekaert M."/>
        </authorList>
    </citation>
    <scope>NUCLEOTIDE SEQUENCE [LARGE SCALE GENOMIC DNA]</scope>
    <source>
        <strain evidence="7">wild</strain>
    </source>
</reference>
<dbReference type="PANTHER" id="PTHR23351:SF24">
    <property type="entry name" value="ACTIVATING TRANSCRIPTION FACTOR 3-RELATED"/>
    <property type="match status" value="1"/>
</dbReference>
<evidence type="ECO:0000256" key="3">
    <source>
        <dbReference type="ARBA" id="ARBA00023163"/>
    </source>
</evidence>
<dbReference type="InterPro" id="IPR000837">
    <property type="entry name" value="AP-1"/>
</dbReference>
<name>A0A6J8DNZ4_MYTCO</name>
<sequence length="289" mass="33357">MSRDKVAKSNALHESEQPLDLSKRHNDKNIIKQSLKSLIQTRRLAEGKGLLNVTFTNQEATAHELTKEEQQRQCERKEQNRRAAHKCRQKKKHKLEYLTVEKDKLKKRKKWLEQTLISLEKEKDTLLQTLREDGNKKMTVIKSEPNTDTKSSNSSMMEKSCILQNNKSHICCECDSQSHNPKNCNQNSSCQFKAKERLSCDNKTPNQTSLENDDRIAFFNYYMKMKGNDDDCSNDKVSLLDSSQSNKYYSSIDEYDDYSDSDSSTSEGYLVIYESETDSSDLLSNSQSS</sequence>
<dbReference type="PRINTS" id="PR00042">
    <property type="entry name" value="LEUZIPPRFOS"/>
</dbReference>
<evidence type="ECO:0000256" key="1">
    <source>
        <dbReference type="ARBA" id="ARBA00023015"/>
    </source>
</evidence>
<dbReference type="OrthoDB" id="6100205at2759"/>
<dbReference type="InterPro" id="IPR046347">
    <property type="entry name" value="bZIP_sf"/>
</dbReference>